<dbReference type="InterPro" id="IPR002347">
    <property type="entry name" value="SDR_fam"/>
</dbReference>
<dbReference type="SUPFAM" id="SSF51735">
    <property type="entry name" value="NAD(P)-binding Rossmann-fold domains"/>
    <property type="match status" value="1"/>
</dbReference>
<evidence type="ECO:0000313" key="2">
    <source>
        <dbReference type="Proteomes" id="UP000549394"/>
    </source>
</evidence>
<proteinExistence type="predicted"/>
<dbReference type="PROSITE" id="PS51257">
    <property type="entry name" value="PROKAR_LIPOPROTEIN"/>
    <property type="match status" value="1"/>
</dbReference>
<dbReference type="InterPro" id="IPR036291">
    <property type="entry name" value="NAD(P)-bd_dom_sf"/>
</dbReference>
<dbReference type="EMBL" id="CAJFCJ010000106">
    <property type="protein sequence ID" value="CAD5126935.1"/>
    <property type="molecule type" value="Genomic_DNA"/>
</dbReference>
<dbReference type="PRINTS" id="PR00080">
    <property type="entry name" value="SDRFAMILY"/>
</dbReference>
<keyword evidence="2" id="KW-1185">Reference proteome</keyword>
<dbReference type="PANTHER" id="PTHR43975">
    <property type="entry name" value="ZGC:101858"/>
    <property type="match status" value="1"/>
</dbReference>
<name>A0A7I8WFF9_9ANNE</name>
<evidence type="ECO:0000313" key="1">
    <source>
        <dbReference type="EMBL" id="CAD5126935.1"/>
    </source>
</evidence>
<dbReference type="Gene3D" id="3.40.50.720">
    <property type="entry name" value="NAD(P)-binding Rossmann-like Domain"/>
    <property type="match status" value="1"/>
</dbReference>
<protein>
    <submittedName>
        <fullName evidence="1">DgyrCDS14947</fullName>
    </submittedName>
</protein>
<accession>A0A7I8WFF9</accession>
<dbReference type="PANTHER" id="PTHR43975:SF2">
    <property type="entry name" value="EG:BACR7A4.14 PROTEIN-RELATED"/>
    <property type="match status" value="1"/>
</dbReference>
<dbReference type="Proteomes" id="UP000549394">
    <property type="component" value="Unassembled WGS sequence"/>
</dbReference>
<sequence length="173" mass="19106">MKPSRVAIITGAGSGIGCSIAVKFAKHGYRLVILGRRVNRLEETAQLCYKEGLQKEDILIQSCDVLIDSQIEDVFNKTMQKFERIDISVNNAGYAIGKHFNHSDIEDFDAMYRIHTRAPIKFMQLAYPFLKKTQGNIINITSGASELTPRSDLSPYAVAKAGLNIATELAAKG</sequence>
<dbReference type="OrthoDB" id="47007at2759"/>
<reference evidence="1 2" key="1">
    <citation type="submission" date="2020-08" db="EMBL/GenBank/DDBJ databases">
        <authorList>
            <person name="Hejnol A."/>
        </authorList>
    </citation>
    <scope>NUCLEOTIDE SEQUENCE [LARGE SCALE GENOMIC DNA]</scope>
</reference>
<gene>
    <name evidence="1" type="ORF">DGYR_LOCUS14152</name>
</gene>
<organism evidence="1 2">
    <name type="scientific">Dimorphilus gyrociliatus</name>
    <dbReference type="NCBI Taxonomy" id="2664684"/>
    <lineage>
        <taxon>Eukaryota</taxon>
        <taxon>Metazoa</taxon>
        <taxon>Spiralia</taxon>
        <taxon>Lophotrochozoa</taxon>
        <taxon>Annelida</taxon>
        <taxon>Polychaeta</taxon>
        <taxon>Polychaeta incertae sedis</taxon>
        <taxon>Dinophilidae</taxon>
        <taxon>Dimorphilus</taxon>
    </lineage>
</organism>
<comment type="caution">
    <text evidence="1">The sequence shown here is derived from an EMBL/GenBank/DDBJ whole genome shotgun (WGS) entry which is preliminary data.</text>
</comment>
<dbReference type="AlphaFoldDB" id="A0A7I8WFF9"/>
<dbReference type="PRINTS" id="PR00081">
    <property type="entry name" value="GDHRDH"/>
</dbReference>
<dbReference type="Pfam" id="PF00106">
    <property type="entry name" value="adh_short"/>
    <property type="match status" value="1"/>
</dbReference>